<dbReference type="OrthoDB" id="6200718at2"/>
<feature type="domain" description="DUF4240" evidence="1">
    <location>
        <begin position="1"/>
        <end position="123"/>
    </location>
</feature>
<keyword evidence="3" id="KW-1185">Reference proteome</keyword>
<evidence type="ECO:0000259" key="1">
    <source>
        <dbReference type="Pfam" id="PF14024"/>
    </source>
</evidence>
<organism evidence="2 3">
    <name type="scientific">Chitinophaga lutea</name>
    <dbReference type="NCBI Taxonomy" id="2488634"/>
    <lineage>
        <taxon>Bacteria</taxon>
        <taxon>Pseudomonadati</taxon>
        <taxon>Bacteroidota</taxon>
        <taxon>Chitinophagia</taxon>
        <taxon>Chitinophagales</taxon>
        <taxon>Chitinophagaceae</taxon>
        <taxon>Chitinophaga</taxon>
    </lineage>
</organism>
<accession>A0A3N4PY18</accession>
<dbReference type="EMBL" id="RPDH01000001">
    <property type="protein sequence ID" value="RPE12806.1"/>
    <property type="molecule type" value="Genomic_DNA"/>
</dbReference>
<dbReference type="AlphaFoldDB" id="A0A3N4PY18"/>
<dbReference type="InterPro" id="IPR025334">
    <property type="entry name" value="DUF4240"/>
</dbReference>
<sequence>MNEQEFWKIIDRSAVESKLDTSLQSNIITEMLDSYTIEQMIEFEIIFRQLVIAADDFKILGAQKIIDGYVSDDSYLYFRCWLIGLGESTFREALQNPDILADVVHEGTVADFEELMYVTTTAFLKKTGKEEEDDSCPRAIALYKGYDYDFNTPPTKGTDWTEDQLPVLYPRLWAKFH</sequence>
<proteinExistence type="predicted"/>
<gene>
    <name evidence="2" type="ORF">EGT74_04475</name>
</gene>
<evidence type="ECO:0000313" key="3">
    <source>
        <dbReference type="Proteomes" id="UP000278351"/>
    </source>
</evidence>
<name>A0A3N4PY18_9BACT</name>
<dbReference type="Proteomes" id="UP000278351">
    <property type="component" value="Unassembled WGS sequence"/>
</dbReference>
<comment type="caution">
    <text evidence="2">The sequence shown here is derived from an EMBL/GenBank/DDBJ whole genome shotgun (WGS) entry which is preliminary data.</text>
</comment>
<evidence type="ECO:0000313" key="2">
    <source>
        <dbReference type="EMBL" id="RPE12806.1"/>
    </source>
</evidence>
<dbReference type="RefSeq" id="WP_123845322.1">
    <property type="nucleotide sequence ID" value="NZ_RPDH01000001.1"/>
</dbReference>
<protein>
    <submittedName>
        <fullName evidence="2">DUF4240 domain-containing protein</fullName>
    </submittedName>
</protein>
<dbReference type="Pfam" id="PF14024">
    <property type="entry name" value="DUF4240"/>
    <property type="match status" value="1"/>
</dbReference>
<reference evidence="2 3" key="1">
    <citation type="submission" date="2018-11" db="EMBL/GenBank/DDBJ databases">
        <title>Chitinophaga lutea sp.nov., isolate from arsenic contaminated soil.</title>
        <authorList>
            <person name="Zong Y."/>
        </authorList>
    </citation>
    <scope>NUCLEOTIDE SEQUENCE [LARGE SCALE GENOMIC DNA]</scope>
    <source>
        <strain evidence="2 3">ZY74</strain>
    </source>
</reference>